<comment type="caution">
    <text evidence="1">The sequence shown here is derived from an EMBL/GenBank/DDBJ whole genome shotgun (WGS) entry which is preliminary data.</text>
</comment>
<evidence type="ECO:0000313" key="1">
    <source>
        <dbReference type="EMBL" id="TGO52871.1"/>
    </source>
</evidence>
<protein>
    <submittedName>
        <fullName evidence="1">Uncharacterized protein</fullName>
    </submittedName>
</protein>
<dbReference type="OrthoDB" id="3435367at2759"/>
<dbReference type="SUPFAM" id="SSF48452">
    <property type="entry name" value="TPR-like"/>
    <property type="match status" value="1"/>
</dbReference>
<dbReference type="Gene3D" id="1.25.40.10">
    <property type="entry name" value="Tetratricopeptide repeat domain"/>
    <property type="match status" value="1"/>
</dbReference>
<name>A0A4Z1HV82_9HELO</name>
<dbReference type="EMBL" id="PQXN01000133">
    <property type="protein sequence ID" value="TGO52871.1"/>
    <property type="molecule type" value="Genomic_DNA"/>
</dbReference>
<dbReference type="AlphaFoldDB" id="A0A4Z1HV82"/>
<sequence>MAIEYFNKAKSFPSCHWTVNEYLALAYYQSQRLDDDSWRECASSELELAIAALKSMQMEKKWSEDQMSDSLARTLDLSEALFRNLARFTLWQKQIGKIDRVIALYNEVLKYNPWDHRIRSELLRILFSEGKDEEAKSVILELNNWTLDSQQHDVGVFSKFLLDIIKNLDSHGPNFGHNPLDFVINLARSNTALGEATLQALTTALTTAENEIHRVDLLVYQGLLIAGRDETNVEYLQYALICWKNCGRILQVLALKPGAYDYEQNIFTLQSRLLAHFRLAIKIRQDNPRSQHEQQLLDALEAEKIYLRSYFPISDMQLILSTSIKAFLASYYSQSKDFVKAQNLFRDDVITAISILEDEYLDNDPIGVFYSYWRSSKRAQCLALLYPNDTLARSDDDEDESTRSGPLDAKCEGGCGKKWTYADDFYMCKSCYQSIFCGDCLEKLKTNRLTTWACHPEHSWLHVLPWKDDNVAGEGMVRVMDESNSPKEVKISDWIKDLNRIWEIQEE</sequence>
<keyword evidence="2" id="KW-1185">Reference proteome</keyword>
<gene>
    <name evidence="1" type="ORF">BCON_0133g00160</name>
</gene>
<reference evidence="1 2" key="1">
    <citation type="submission" date="2017-12" db="EMBL/GenBank/DDBJ databases">
        <title>Comparative genomics of Botrytis spp.</title>
        <authorList>
            <person name="Valero-Jimenez C.A."/>
            <person name="Tapia P."/>
            <person name="Veloso J."/>
            <person name="Silva-Moreno E."/>
            <person name="Staats M."/>
            <person name="Valdes J.H."/>
            <person name="Van Kan J.A.L."/>
        </authorList>
    </citation>
    <scope>NUCLEOTIDE SEQUENCE [LARGE SCALE GENOMIC DNA]</scope>
    <source>
        <strain evidence="1 2">MUCL11595</strain>
    </source>
</reference>
<organism evidence="1 2">
    <name type="scientific">Botryotinia convoluta</name>
    <dbReference type="NCBI Taxonomy" id="54673"/>
    <lineage>
        <taxon>Eukaryota</taxon>
        <taxon>Fungi</taxon>
        <taxon>Dikarya</taxon>
        <taxon>Ascomycota</taxon>
        <taxon>Pezizomycotina</taxon>
        <taxon>Leotiomycetes</taxon>
        <taxon>Helotiales</taxon>
        <taxon>Sclerotiniaceae</taxon>
        <taxon>Botryotinia</taxon>
    </lineage>
</organism>
<evidence type="ECO:0000313" key="2">
    <source>
        <dbReference type="Proteomes" id="UP000297527"/>
    </source>
</evidence>
<dbReference type="InterPro" id="IPR011990">
    <property type="entry name" value="TPR-like_helical_dom_sf"/>
</dbReference>
<dbReference type="Proteomes" id="UP000297527">
    <property type="component" value="Unassembled WGS sequence"/>
</dbReference>
<proteinExistence type="predicted"/>
<accession>A0A4Z1HV82</accession>